<accession>A0A934M7G1</accession>
<dbReference type="SMART" id="SM00387">
    <property type="entry name" value="HATPase_c"/>
    <property type="match status" value="1"/>
</dbReference>
<evidence type="ECO:0000256" key="2">
    <source>
        <dbReference type="ARBA" id="ARBA00004141"/>
    </source>
</evidence>
<dbReference type="Pfam" id="PF00512">
    <property type="entry name" value="HisKA"/>
    <property type="match status" value="1"/>
</dbReference>
<dbReference type="EMBL" id="JAEEGB010000049">
    <property type="protein sequence ID" value="MBI6875653.1"/>
    <property type="molecule type" value="Genomic_DNA"/>
</dbReference>
<evidence type="ECO:0000256" key="9">
    <source>
        <dbReference type="ARBA" id="ARBA00023012"/>
    </source>
</evidence>
<dbReference type="PANTHER" id="PTHR45528">
    <property type="entry name" value="SENSOR HISTIDINE KINASE CPXA"/>
    <property type="match status" value="1"/>
</dbReference>
<dbReference type="AlphaFoldDB" id="A0A934M7G1"/>
<protein>
    <recommendedName>
        <fullName evidence="3">histidine kinase</fullName>
        <ecNumber evidence="3">2.7.13.3</ecNumber>
    </recommendedName>
</protein>
<dbReference type="EC" id="2.7.13.3" evidence="3"/>
<evidence type="ECO:0000256" key="5">
    <source>
        <dbReference type="ARBA" id="ARBA00022679"/>
    </source>
</evidence>
<keyword evidence="13" id="KW-1185">Reference proteome</keyword>
<dbReference type="InterPro" id="IPR003594">
    <property type="entry name" value="HATPase_dom"/>
</dbReference>
<name>A0A934M7G1_9CLOT</name>
<proteinExistence type="predicted"/>
<dbReference type="CDD" id="cd00082">
    <property type="entry name" value="HisKA"/>
    <property type="match status" value="1"/>
</dbReference>
<evidence type="ECO:0000259" key="11">
    <source>
        <dbReference type="PROSITE" id="PS50109"/>
    </source>
</evidence>
<evidence type="ECO:0000256" key="10">
    <source>
        <dbReference type="ARBA" id="ARBA00023136"/>
    </source>
</evidence>
<dbReference type="Pfam" id="PF02518">
    <property type="entry name" value="HATPase_c"/>
    <property type="match status" value="1"/>
</dbReference>
<keyword evidence="7 12" id="KW-0418">Kinase</keyword>
<evidence type="ECO:0000313" key="12">
    <source>
        <dbReference type="EMBL" id="MBI6875653.1"/>
    </source>
</evidence>
<comment type="caution">
    <text evidence="12">The sequence shown here is derived from an EMBL/GenBank/DDBJ whole genome shotgun (WGS) entry which is preliminary data.</text>
</comment>
<feature type="domain" description="Histidine kinase" evidence="11">
    <location>
        <begin position="88"/>
        <end position="282"/>
    </location>
</feature>
<dbReference type="PANTHER" id="PTHR45528:SF8">
    <property type="entry name" value="HISTIDINE KINASE"/>
    <property type="match status" value="1"/>
</dbReference>
<sequence>MNWIIISLAASSILLLTYLIFVKKEIKNITNQLNNYNSLKSGKKLDVKLFDKDIEKLASSINKHIDINIENVAKQKQAEDEIKRSIANISHDLRTPLTSVVGYIQMIKSKKLSEEKESEYIDIALNRAKSLKTLISDFFQLSVIESPEYELKIEPVNLNNILCEVITSFYEDFVHRNITPEINLPEKSLIAIGNESAVKRVIENLIINIIKHTEGEVSITLKEEKSEAVIITKNTVENLTSNDVDLIFNRFHKVDNSRTNSNNTGLGLSIAKSLMEKMNAVIYAKLHENTLHIFCKWKIK</sequence>
<dbReference type="InterPro" id="IPR050398">
    <property type="entry name" value="HssS/ArlS-like"/>
</dbReference>
<dbReference type="SMART" id="SM00388">
    <property type="entry name" value="HisKA"/>
    <property type="match status" value="1"/>
</dbReference>
<keyword evidence="9" id="KW-0902">Two-component regulatory system</keyword>
<evidence type="ECO:0000313" key="13">
    <source>
        <dbReference type="Proteomes" id="UP000622687"/>
    </source>
</evidence>
<evidence type="ECO:0000256" key="6">
    <source>
        <dbReference type="ARBA" id="ARBA00022692"/>
    </source>
</evidence>
<dbReference type="RefSeq" id="WP_211144994.1">
    <property type="nucleotide sequence ID" value="NZ_JAEEGB010000049.1"/>
</dbReference>
<keyword evidence="4" id="KW-0597">Phosphoprotein</keyword>
<dbReference type="GO" id="GO:0000155">
    <property type="term" value="F:phosphorelay sensor kinase activity"/>
    <property type="evidence" value="ECO:0007669"/>
    <property type="project" value="InterPro"/>
</dbReference>
<dbReference type="InterPro" id="IPR005467">
    <property type="entry name" value="His_kinase_dom"/>
</dbReference>
<keyword evidence="6" id="KW-0812">Transmembrane</keyword>
<dbReference type="Gene3D" id="3.30.565.10">
    <property type="entry name" value="Histidine kinase-like ATPase, C-terminal domain"/>
    <property type="match status" value="1"/>
</dbReference>
<dbReference type="SUPFAM" id="SSF47384">
    <property type="entry name" value="Homodimeric domain of signal transducing histidine kinase"/>
    <property type="match status" value="1"/>
</dbReference>
<evidence type="ECO:0000256" key="4">
    <source>
        <dbReference type="ARBA" id="ARBA00022553"/>
    </source>
</evidence>
<evidence type="ECO:0000256" key="7">
    <source>
        <dbReference type="ARBA" id="ARBA00022777"/>
    </source>
</evidence>
<evidence type="ECO:0000256" key="8">
    <source>
        <dbReference type="ARBA" id="ARBA00022989"/>
    </source>
</evidence>
<evidence type="ECO:0000256" key="3">
    <source>
        <dbReference type="ARBA" id="ARBA00012438"/>
    </source>
</evidence>
<dbReference type="InterPro" id="IPR003661">
    <property type="entry name" value="HisK_dim/P_dom"/>
</dbReference>
<organism evidence="12 13">
    <name type="scientific">Clostridium aciditolerans</name>
    <dbReference type="NCBI Taxonomy" id="339861"/>
    <lineage>
        <taxon>Bacteria</taxon>
        <taxon>Bacillati</taxon>
        <taxon>Bacillota</taxon>
        <taxon>Clostridia</taxon>
        <taxon>Eubacteriales</taxon>
        <taxon>Clostridiaceae</taxon>
        <taxon>Clostridium</taxon>
    </lineage>
</organism>
<dbReference type="SUPFAM" id="SSF55874">
    <property type="entry name" value="ATPase domain of HSP90 chaperone/DNA topoisomerase II/histidine kinase"/>
    <property type="match status" value="1"/>
</dbReference>
<gene>
    <name evidence="12" type="ORF">I6U51_23570</name>
</gene>
<dbReference type="Proteomes" id="UP000622687">
    <property type="component" value="Unassembled WGS sequence"/>
</dbReference>
<dbReference type="Gene3D" id="1.10.287.130">
    <property type="match status" value="1"/>
</dbReference>
<keyword evidence="5" id="KW-0808">Transferase</keyword>
<dbReference type="GO" id="GO:0005886">
    <property type="term" value="C:plasma membrane"/>
    <property type="evidence" value="ECO:0007669"/>
    <property type="project" value="TreeGrafter"/>
</dbReference>
<keyword evidence="8" id="KW-1133">Transmembrane helix</keyword>
<dbReference type="InterPro" id="IPR036097">
    <property type="entry name" value="HisK_dim/P_sf"/>
</dbReference>
<comment type="catalytic activity">
    <reaction evidence="1">
        <text>ATP + protein L-histidine = ADP + protein N-phospho-L-histidine.</text>
        <dbReference type="EC" id="2.7.13.3"/>
    </reaction>
</comment>
<keyword evidence="10" id="KW-0472">Membrane</keyword>
<dbReference type="InterPro" id="IPR036890">
    <property type="entry name" value="HATPase_C_sf"/>
</dbReference>
<dbReference type="PROSITE" id="PS50109">
    <property type="entry name" value="HIS_KIN"/>
    <property type="match status" value="1"/>
</dbReference>
<evidence type="ECO:0000256" key="1">
    <source>
        <dbReference type="ARBA" id="ARBA00000085"/>
    </source>
</evidence>
<reference evidence="12" key="1">
    <citation type="submission" date="2020-12" db="EMBL/GenBank/DDBJ databases">
        <title>Clostridium thailandense sp. nov., a novel acetogenic bacterium isolated from peat land soil in Thailand.</title>
        <authorList>
            <person name="Chaikitkaew S."/>
            <person name="Birkeland N.K."/>
        </authorList>
    </citation>
    <scope>NUCLEOTIDE SEQUENCE</scope>
    <source>
        <strain evidence="12">DSM 17425</strain>
    </source>
</reference>
<comment type="subcellular location">
    <subcellularLocation>
        <location evidence="2">Membrane</location>
        <topology evidence="2">Multi-pass membrane protein</topology>
    </subcellularLocation>
</comment>